<name>A0ACB9C379_ARCLA</name>
<proteinExistence type="predicted"/>
<evidence type="ECO:0000313" key="2">
    <source>
        <dbReference type="Proteomes" id="UP001055879"/>
    </source>
</evidence>
<accession>A0ACB9C379</accession>
<keyword evidence="2" id="KW-1185">Reference proteome</keyword>
<reference evidence="2" key="1">
    <citation type="journal article" date="2022" name="Mol. Ecol. Resour.">
        <title>The genomes of chicory, endive, great burdock and yacon provide insights into Asteraceae palaeo-polyploidization history and plant inulin production.</title>
        <authorList>
            <person name="Fan W."/>
            <person name="Wang S."/>
            <person name="Wang H."/>
            <person name="Wang A."/>
            <person name="Jiang F."/>
            <person name="Liu H."/>
            <person name="Zhao H."/>
            <person name="Xu D."/>
            <person name="Zhang Y."/>
        </authorList>
    </citation>
    <scope>NUCLEOTIDE SEQUENCE [LARGE SCALE GENOMIC DNA]</scope>
    <source>
        <strain evidence="2">cv. Niubang</strain>
    </source>
</reference>
<reference evidence="1 2" key="2">
    <citation type="journal article" date="2022" name="Mol. Ecol. Resour.">
        <title>The genomes of chicory, endive, great burdock and yacon provide insights into Asteraceae paleo-polyploidization history and plant inulin production.</title>
        <authorList>
            <person name="Fan W."/>
            <person name="Wang S."/>
            <person name="Wang H."/>
            <person name="Wang A."/>
            <person name="Jiang F."/>
            <person name="Liu H."/>
            <person name="Zhao H."/>
            <person name="Xu D."/>
            <person name="Zhang Y."/>
        </authorList>
    </citation>
    <scope>NUCLEOTIDE SEQUENCE [LARGE SCALE GENOMIC DNA]</scope>
    <source>
        <strain evidence="2">cv. Niubang</strain>
    </source>
</reference>
<gene>
    <name evidence="1" type="ORF">L6452_17418</name>
</gene>
<dbReference type="Proteomes" id="UP001055879">
    <property type="component" value="Linkage Group LG05"/>
</dbReference>
<organism evidence="1 2">
    <name type="scientific">Arctium lappa</name>
    <name type="common">Greater burdock</name>
    <name type="synonym">Lappa major</name>
    <dbReference type="NCBI Taxonomy" id="4217"/>
    <lineage>
        <taxon>Eukaryota</taxon>
        <taxon>Viridiplantae</taxon>
        <taxon>Streptophyta</taxon>
        <taxon>Embryophyta</taxon>
        <taxon>Tracheophyta</taxon>
        <taxon>Spermatophyta</taxon>
        <taxon>Magnoliopsida</taxon>
        <taxon>eudicotyledons</taxon>
        <taxon>Gunneridae</taxon>
        <taxon>Pentapetalae</taxon>
        <taxon>asterids</taxon>
        <taxon>campanulids</taxon>
        <taxon>Asterales</taxon>
        <taxon>Asteraceae</taxon>
        <taxon>Carduoideae</taxon>
        <taxon>Cardueae</taxon>
        <taxon>Arctiinae</taxon>
        <taxon>Arctium</taxon>
    </lineage>
</organism>
<protein>
    <submittedName>
        <fullName evidence="1">Uncharacterized protein</fullName>
    </submittedName>
</protein>
<comment type="caution">
    <text evidence="1">The sequence shown here is derived from an EMBL/GenBank/DDBJ whole genome shotgun (WGS) entry which is preliminary data.</text>
</comment>
<dbReference type="EMBL" id="CM042051">
    <property type="protein sequence ID" value="KAI3728776.1"/>
    <property type="molecule type" value="Genomic_DNA"/>
</dbReference>
<sequence>MILFIVECIRIGDKTIGSLLLVAFQTRNDAAKSSTAAFRNWRMGGPRFQKASVLGRKRKSVEETMMTTDEGGCDEHQEEYENQRKELMKAKREIEMMKNERKSKECEEALKSLRELQNKLMRKSMHVGSLGINLLSEWLDKIFDNLQHFISLFWQLL</sequence>
<evidence type="ECO:0000313" key="1">
    <source>
        <dbReference type="EMBL" id="KAI3728776.1"/>
    </source>
</evidence>